<sequence length="262" mass="27828">MKNIYFSIIALFLATSVFAQDEIPSRPNPPKLVNDLTNTLNKGEQQQLERKLVAYNDSTSTQVAILIVPTYGQYDPNQFGVEVFDKWKIGEAGKDNGLLITVAMQDKKMFINTGYGLEDVVPDGAASTIINEYMKPAFRNNNYYKGLDEATTIIFDLAAGKYTADKIADNDAGKGIGLGAFLIFFFIIITIISRIRRVRNHHMGGGSMGMLTLMMLLGSGGRSHGGSFGDFNSGGGSFGGGGGGFGGFGGGMTGGGGAGGSW</sequence>
<accession>A0AA49GC86</accession>
<dbReference type="KEGG" id="msaa:QYS49_07960"/>
<organism evidence="4 5">
    <name type="scientific">Marivirga salinarum</name>
    <dbReference type="NCBI Taxonomy" id="3059078"/>
    <lineage>
        <taxon>Bacteria</taxon>
        <taxon>Pseudomonadati</taxon>
        <taxon>Bacteroidota</taxon>
        <taxon>Cytophagia</taxon>
        <taxon>Cytophagales</taxon>
        <taxon>Marivirgaceae</taxon>
        <taxon>Marivirga</taxon>
    </lineage>
</organism>
<dbReference type="EMBL" id="CP129971">
    <property type="protein sequence ID" value="WKK77135.2"/>
    <property type="molecule type" value="Genomic_DNA"/>
</dbReference>
<reference evidence="4 5" key="1">
    <citation type="submission" date="2023-08" db="EMBL/GenBank/DDBJ databases">
        <title>Comparative genomics and taxonomic characterization of three novel marine species of genus Marivirga.</title>
        <authorList>
            <person name="Muhammad N."/>
            <person name="Kim S.-G."/>
        </authorList>
    </citation>
    <scope>NUCLEOTIDE SEQUENCE [LARGE SCALE GENOMIC DNA]</scope>
    <source>
        <strain evidence="4 5">BDSF4-3</strain>
    </source>
</reference>
<feature type="transmembrane region" description="Helical" evidence="1">
    <location>
        <begin position="175"/>
        <end position="193"/>
    </location>
</feature>
<dbReference type="PANTHER" id="PTHR30373">
    <property type="entry name" value="UPF0603 PROTEIN YGCG"/>
    <property type="match status" value="1"/>
</dbReference>
<dbReference type="Proteomes" id="UP001230496">
    <property type="component" value="Chromosome"/>
</dbReference>
<protein>
    <submittedName>
        <fullName evidence="4">TPM domain-containing protein</fullName>
    </submittedName>
</protein>
<evidence type="ECO:0000313" key="4">
    <source>
        <dbReference type="EMBL" id="WKK77135.2"/>
    </source>
</evidence>
<feature type="signal peptide" evidence="2">
    <location>
        <begin position="1"/>
        <end position="19"/>
    </location>
</feature>
<name>A0AA49GC86_9BACT</name>
<evidence type="ECO:0000256" key="2">
    <source>
        <dbReference type="SAM" id="SignalP"/>
    </source>
</evidence>
<dbReference type="PANTHER" id="PTHR30373:SF2">
    <property type="entry name" value="UPF0603 PROTEIN YGCG"/>
    <property type="match status" value="1"/>
</dbReference>
<dbReference type="AlphaFoldDB" id="A0AA49GC86"/>
<keyword evidence="1" id="KW-0472">Membrane</keyword>
<proteinExistence type="predicted"/>
<evidence type="ECO:0000256" key="1">
    <source>
        <dbReference type="SAM" id="Phobius"/>
    </source>
</evidence>
<gene>
    <name evidence="4" type="ORF">QYS49_07960</name>
</gene>
<dbReference type="Gene3D" id="3.10.310.50">
    <property type="match status" value="1"/>
</dbReference>
<keyword evidence="1" id="KW-1133">Transmembrane helix</keyword>
<dbReference type="Pfam" id="PF04536">
    <property type="entry name" value="TPM_phosphatase"/>
    <property type="match status" value="1"/>
</dbReference>
<feature type="domain" description="TPM" evidence="3">
    <location>
        <begin position="33"/>
        <end position="154"/>
    </location>
</feature>
<evidence type="ECO:0000313" key="5">
    <source>
        <dbReference type="Proteomes" id="UP001230496"/>
    </source>
</evidence>
<feature type="chain" id="PRO_5041269367" evidence="2">
    <location>
        <begin position="20"/>
        <end position="262"/>
    </location>
</feature>
<evidence type="ECO:0000259" key="3">
    <source>
        <dbReference type="Pfam" id="PF04536"/>
    </source>
</evidence>
<dbReference type="RefSeq" id="WP_308349856.1">
    <property type="nucleotide sequence ID" value="NZ_CP129971.1"/>
</dbReference>
<keyword evidence="5" id="KW-1185">Reference proteome</keyword>
<dbReference type="InterPro" id="IPR007621">
    <property type="entry name" value="TPM_dom"/>
</dbReference>
<keyword evidence="1" id="KW-0812">Transmembrane</keyword>
<keyword evidence="2" id="KW-0732">Signal</keyword>